<evidence type="ECO:0000256" key="3">
    <source>
        <dbReference type="ARBA" id="ARBA00022737"/>
    </source>
</evidence>
<dbReference type="Gene3D" id="1.20.5.190">
    <property type="match status" value="1"/>
</dbReference>
<evidence type="ECO:0000256" key="6">
    <source>
        <dbReference type="ARBA" id="ARBA00023015"/>
    </source>
</evidence>
<dbReference type="Gene3D" id="1.25.40.20">
    <property type="entry name" value="Ankyrin repeat-containing domain"/>
    <property type="match status" value="1"/>
</dbReference>
<evidence type="ECO:0000313" key="16">
    <source>
        <dbReference type="Proteomes" id="UP001345219"/>
    </source>
</evidence>
<gene>
    <name evidence="15" type="ORF">SAY87_016840</name>
</gene>
<keyword evidence="10" id="KW-0010">Activator</keyword>
<dbReference type="Pfam" id="PF00612">
    <property type="entry name" value="IQ"/>
    <property type="match status" value="2"/>
</dbReference>
<dbReference type="PROSITE" id="PS51437">
    <property type="entry name" value="CG_1"/>
    <property type="match status" value="1"/>
</dbReference>
<dbReference type="PROSITE" id="PS50096">
    <property type="entry name" value="IQ"/>
    <property type="match status" value="3"/>
</dbReference>
<dbReference type="SMART" id="SM01076">
    <property type="entry name" value="CG-1"/>
    <property type="match status" value="1"/>
</dbReference>
<evidence type="ECO:0000256" key="9">
    <source>
        <dbReference type="ARBA" id="ARBA00023125"/>
    </source>
</evidence>
<dbReference type="InterPro" id="IPR002110">
    <property type="entry name" value="Ankyrin_rpt"/>
</dbReference>
<keyword evidence="12" id="KW-0539">Nucleus</keyword>
<dbReference type="InterPro" id="IPR036770">
    <property type="entry name" value="Ankyrin_rpt-contain_sf"/>
</dbReference>
<dbReference type="Pfam" id="PF12796">
    <property type="entry name" value="Ank_2"/>
    <property type="match status" value="1"/>
</dbReference>
<evidence type="ECO:0000256" key="8">
    <source>
        <dbReference type="ARBA" id="ARBA00023043"/>
    </source>
</evidence>
<dbReference type="InterPro" id="IPR027417">
    <property type="entry name" value="P-loop_NTPase"/>
</dbReference>
<evidence type="ECO:0000256" key="4">
    <source>
        <dbReference type="ARBA" id="ARBA00022837"/>
    </source>
</evidence>
<dbReference type="FunFam" id="1.20.5.190:FF:000003">
    <property type="entry name" value="Calmodulin-binding transcription activator 2"/>
    <property type="match status" value="1"/>
</dbReference>
<evidence type="ECO:0000313" key="15">
    <source>
        <dbReference type="EMBL" id="KAK4780734.1"/>
    </source>
</evidence>
<dbReference type="CDD" id="cd00102">
    <property type="entry name" value="IPT"/>
    <property type="match status" value="1"/>
</dbReference>
<keyword evidence="11" id="KW-0804">Transcription</keyword>
<feature type="repeat" description="ANK" evidence="13">
    <location>
        <begin position="625"/>
        <end position="657"/>
    </location>
</feature>
<dbReference type="SMART" id="SM00248">
    <property type="entry name" value="ANK"/>
    <property type="match status" value="2"/>
</dbReference>
<proteinExistence type="inferred from homology"/>
<dbReference type="SUPFAM" id="SSF81296">
    <property type="entry name" value="E set domains"/>
    <property type="match status" value="1"/>
</dbReference>
<dbReference type="SUPFAM" id="SSF52540">
    <property type="entry name" value="P-loop containing nucleoside triphosphate hydrolases"/>
    <property type="match status" value="1"/>
</dbReference>
<dbReference type="GO" id="GO:0003690">
    <property type="term" value="F:double-stranded DNA binding"/>
    <property type="evidence" value="ECO:0007669"/>
    <property type="project" value="TreeGrafter"/>
</dbReference>
<dbReference type="PROSITE" id="PS50297">
    <property type="entry name" value="ANK_REP_REGION"/>
    <property type="match status" value="1"/>
</dbReference>
<keyword evidence="4" id="KW-0106">Calcium</keyword>
<dbReference type="InterPro" id="IPR005559">
    <property type="entry name" value="CG-1_dom"/>
</dbReference>
<accession>A0AAN7LAS8</accession>
<dbReference type="SMART" id="SM00015">
    <property type="entry name" value="IQ"/>
    <property type="match status" value="3"/>
</dbReference>
<comment type="similarity">
    <text evidence="2">Belongs to the CAMTA family.</text>
</comment>
<feature type="domain" description="CG-1" evidence="14">
    <location>
        <begin position="11"/>
        <end position="140"/>
    </location>
</feature>
<dbReference type="CDD" id="cd23767">
    <property type="entry name" value="IQCD"/>
    <property type="match status" value="1"/>
</dbReference>
<comment type="subcellular location">
    <subcellularLocation>
        <location evidence="1">Nucleus</location>
    </subcellularLocation>
</comment>
<evidence type="ECO:0000256" key="10">
    <source>
        <dbReference type="ARBA" id="ARBA00023159"/>
    </source>
</evidence>
<keyword evidence="3" id="KW-0677">Repeat</keyword>
<dbReference type="InterPro" id="IPR013783">
    <property type="entry name" value="Ig-like_fold"/>
</dbReference>
<dbReference type="Proteomes" id="UP001345219">
    <property type="component" value="Chromosome 13"/>
</dbReference>
<keyword evidence="7" id="KW-0346">Stress response</keyword>
<evidence type="ECO:0000256" key="2">
    <source>
        <dbReference type="ARBA" id="ARBA00008267"/>
    </source>
</evidence>
<name>A0AAN7LAS8_9MYRT</name>
<dbReference type="Gene3D" id="2.60.40.10">
    <property type="entry name" value="Immunoglobulins"/>
    <property type="match status" value="1"/>
</dbReference>
<evidence type="ECO:0000256" key="5">
    <source>
        <dbReference type="ARBA" id="ARBA00022860"/>
    </source>
</evidence>
<dbReference type="InterPro" id="IPR000048">
    <property type="entry name" value="IQ_motif_EF-hand-BS"/>
</dbReference>
<dbReference type="PANTHER" id="PTHR23335:SF1">
    <property type="entry name" value="CALMODULIN-BINDING TRANSCRIPTION ACTIVATOR, ISOFORM F"/>
    <property type="match status" value="1"/>
</dbReference>
<dbReference type="PANTHER" id="PTHR23335">
    <property type="entry name" value="CALMODULIN-BINDING TRANSCRIPTION ACTIVATOR CAMTA"/>
    <property type="match status" value="1"/>
</dbReference>
<evidence type="ECO:0000256" key="7">
    <source>
        <dbReference type="ARBA" id="ARBA00023016"/>
    </source>
</evidence>
<evidence type="ECO:0000256" key="11">
    <source>
        <dbReference type="ARBA" id="ARBA00023163"/>
    </source>
</evidence>
<keyword evidence="5" id="KW-0112">Calmodulin-binding</keyword>
<organism evidence="15 16">
    <name type="scientific">Trapa incisa</name>
    <dbReference type="NCBI Taxonomy" id="236973"/>
    <lineage>
        <taxon>Eukaryota</taxon>
        <taxon>Viridiplantae</taxon>
        <taxon>Streptophyta</taxon>
        <taxon>Embryophyta</taxon>
        <taxon>Tracheophyta</taxon>
        <taxon>Spermatophyta</taxon>
        <taxon>Magnoliopsida</taxon>
        <taxon>eudicotyledons</taxon>
        <taxon>Gunneridae</taxon>
        <taxon>Pentapetalae</taxon>
        <taxon>rosids</taxon>
        <taxon>malvids</taxon>
        <taxon>Myrtales</taxon>
        <taxon>Lythraceae</taxon>
        <taxon>Trapa</taxon>
    </lineage>
</organism>
<dbReference type="AlphaFoldDB" id="A0AAN7LAS8"/>
<dbReference type="GO" id="GO:0005516">
    <property type="term" value="F:calmodulin binding"/>
    <property type="evidence" value="ECO:0007669"/>
    <property type="project" value="UniProtKB-KW"/>
</dbReference>
<dbReference type="InterPro" id="IPR002909">
    <property type="entry name" value="IPT_dom"/>
</dbReference>
<dbReference type="GO" id="GO:0003712">
    <property type="term" value="F:transcription coregulator activity"/>
    <property type="evidence" value="ECO:0007669"/>
    <property type="project" value="TreeGrafter"/>
</dbReference>
<keyword evidence="6" id="KW-0805">Transcription regulation</keyword>
<evidence type="ECO:0000256" key="12">
    <source>
        <dbReference type="ARBA" id="ARBA00023242"/>
    </source>
</evidence>
<protein>
    <recommendedName>
        <fullName evidence="14">CG-1 domain-containing protein</fullName>
    </recommendedName>
</protein>
<dbReference type="Pfam" id="PF01833">
    <property type="entry name" value="TIG"/>
    <property type="match status" value="1"/>
</dbReference>
<keyword evidence="9" id="KW-0238">DNA-binding</keyword>
<dbReference type="GO" id="GO:0005634">
    <property type="term" value="C:nucleus"/>
    <property type="evidence" value="ECO:0007669"/>
    <property type="project" value="UniProtKB-SubCell"/>
</dbReference>
<dbReference type="GO" id="GO:0006357">
    <property type="term" value="P:regulation of transcription by RNA polymerase II"/>
    <property type="evidence" value="ECO:0007669"/>
    <property type="project" value="TreeGrafter"/>
</dbReference>
<dbReference type="PROSITE" id="PS50088">
    <property type="entry name" value="ANK_REPEAT"/>
    <property type="match status" value="1"/>
</dbReference>
<evidence type="ECO:0000256" key="13">
    <source>
        <dbReference type="PROSITE-ProRule" id="PRU00023"/>
    </source>
</evidence>
<evidence type="ECO:0000259" key="14">
    <source>
        <dbReference type="PROSITE" id="PS51437"/>
    </source>
</evidence>
<dbReference type="Pfam" id="PF03859">
    <property type="entry name" value="CG-1"/>
    <property type="match status" value="1"/>
</dbReference>
<dbReference type="InterPro" id="IPR014756">
    <property type="entry name" value="Ig_E-set"/>
</dbReference>
<sequence length="960" mass="107986">MVSQVIPGFSMNDLYCEAQCRWLKPAEVLYILQNHENCHISQQPQRCPPVISGGSLFLFNKRVLRSFRSDGHSWRKKKHHKTIAEAHERLKVGNVEALNCYYAHGEHNPNFQRRSYWMLDPEFEHIVLVHYRDINEGRSSSGSIVSSSAVSPIPSPSPCSTQYPGFTSLTSEVNEYYQSLSSPSSVEVSSNNVMDHLANAYVEDLSNSHTQVSTALKRIEKQLSLNDDPIKEFNQFSLEDEQLNSTEFLDYETELPTEVRYGNIVDRSGNSTNYQFPDECNFMRDNGTNYVEFQDFDGSSEHAVGDEELWKEMLESYTKPLSANWSKPQDMQGGQWSNCSNNDKSIECAKIPAHPIVELRETSLGDYLPLFSQILPETPPESSSLILAPLQKYTIKEISPQWGYSNESTKVMIVGSFLCDPFKFSWNCMFDDIEVPIKIVQEGVLCCETPLHLPGKVQLCITSGNRQACSEIREFEYRDKSSICTQCKSSPLEEAHGSMEELLLLVRFVQMLLSDSPIQQGDACLSEVSLPQNSESSEDSCSHIIEALLDGSGTSSGTINGLLEVLLMDKLHQWLAIRSKGNDQVTCSLSRKEQGIIHTVAALGFEWALNPILSRGINVNFRDINGWTALHWAARFGREKIVAALVASGAFAGAVTDPSSHDPIGRTAASIAASNGHDGLAGYLSEVEVTSHLSSLVLEVNELSAVSAEVEAERTINSVTRDHLSINEDQLLMKNTLTAVRNVSQAAARIQAAFRAHSFRKRQQKESAMRIHNDYGISFDEIQAMSRLSSWSTGDRNSAALSIQKKYRGWKDRKDFLTLRQKVVKIQAYVRGYQVRKQYKLICWAVGVLDKVILRWRRKGAGLRSLRQERQMTEACEEDDDDILRGFRKQKVDGPIQEAVSRVRFMVDSPDARQQYSRMLDRYLQAKSELHGSTGEAGLLNSSYSPNMITEDEGYAHHFP</sequence>
<dbReference type="SUPFAM" id="SSF48403">
    <property type="entry name" value="Ankyrin repeat"/>
    <property type="match status" value="1"/>
</dbReference>
<evidence type="ECO:0000256" key="1">
    <source>
        <dbReference type="ARBA" id="ARBA00004123"/>
    </source>
</evidence>
<reference evidence="15 16" key="1">
    <citation type="journal article" date="2023" name="Hortic Res">
        <title>Pangenome of water caltrop reveals structural variations and asymmetric subgenome divergence after allopolyploidization.</title>
        <authorList>
            <person name="Zhang X."/>
            <person name="Chen Y."/>
            <person name="Wang L."/>
            <person name="Yuan Y."/>
            <person name="Fang M."/>
            <person name="Shi L."/>
            <person name="Lu R."/>
            <person name="Comes H.P."/>
            <person name="Ma Y."/>
            <person name="Chen Y."/>
            <person name="Huang G."/>
            <person name="Zhou Y."/>
            <person name="Zheng Z."/>
            <person name="Qiu Y."/>
        </authorList>
    </citation>
    <scope>NUCLEOTIDE SEQUENCE [LARGE SCALE GENOMIC DNA]</scope>
    <source>
        <tissue evidence="15">Roots</tissue>
    </source>
</reference>
<dbReference type="EMBL" id="JAXIOK010000001">
    <property type="protein sequence ID" value="KAK4780734.1"/>
    <property type="molecule type" value="Genomic_DNA"/>
</dbReference>
<comment type="caution">
    <text evidence="15">The sequence shown here is derived from an EMBL/GenBank/DDBJ whole genome shotgun (WGS) entry which is preliminary data.</text>
</comment>
<keyword evidence="8 13" id="KW-0040">ANK repeat</keyword>
<keyword evidence="16" id="KW-1185">Reference proteome</keyword>